<dbReference type="GO" id="GO:0000978">
    <property type="term" value="F:RNA polymerase II cis-regulatory region sequence-specific DNA binding"/>
    <property type="evidence" value="ECO:0007669"/>
    <property type="project" value="TreeGrafter"/>
</dbReference>
<dbReference type="Proteomes" id="UP000694523">
    <property type="component" value="Unplaced"/>
</dbReference>
<feature type="region of interest" description="Disordered" evidence="10">
    <location>
        <begin position="47"/>
        <end position="84"/>
    </location>
</feature>
<feature type="compositionally biased region" description="Polar residues" evidence="10">
    <location>
        <begin position="419"/>
        <end position="439"/>
    </location>
</feature>
<dbReference type="CDD" id="cd18926">
    <property type="entry name" value="bHLHzip_MITF"/>
    <property type="match status" value="1"/>
</dbReference>
<comment type="similarity">
    <text evidence="3">Belongs to the MiT/TFE family.</text>
</comment>
<evidence type="ECO:0000256" key="8">
    <source>
        <dbReference type="ARBA" id="ARBA00023242"/>
    </source>
</evidence>
<dbReference type="InterPro" id="IPR036638">
    <property type="entry name" value="HLH_DNA-bd_sf"/>
</dbReference>
<evidence type="ECO:0000256" key="9">
    <source>
        <dbReference type="SAM" id="Coils"/>
    </source>
</evidence>
<keyword evidence="5" id="KW-0238">DNA-binding</keyword>
<dbReference type="GO" id="GO:0030318">
    <property type="term" value="P:melanocyte differentiation"/>
    <property type="evidence" value="ECO:0007669"/>
    <property type="project" value="TreeGrafter"/>
</dbReference>
<dbReference type="GO" id="GO:0005634">
    <property type="term" value="C:nucleus"/>
    <property type="evidence" value="ECO:0007669"/>
    <property type="project" value="UniProtKB-SubCell"/>
</dbReference>
<dbReference type="PANTHER" id="PTHR45776:SF4">
    <property type="entry name" value="MICROPHTHALMIA-ASSOCIATED TRANSCRIPTION FACTOR"/>
    <property type="match status" value="1"/>
</dbReference>
<dbReference type="Pfam" id="PF00010">
    <property type="entry name" value="HLH"/>
    <property type="match status" value="1"/>
</dbReference>
<evidence type="ECO:0000256" key="2">
    <source>
        <dbReference type="ARBA" id="ARBA00004496"/>
    </source>
</evidence>
<dbReference type="Gene3D" id="4.10.280.10">
    <property type="entry name" value="Helix-loop-helix DNA-binding domain"/>
    <property type="match status" value="1"/>
</dbReference>
<keyword evidence="4" id="KW-0805">Transcription regulation</keyword>
<dbReference type="InterPro" id="IPR011598">
    <property type="entry name" value="bHLH_dom"/>
</dbReference>
<evidence type="ECO:0000256" key="1">
    <source>
        <dbReference type="ARBA" id="ARBA00004123"/>
    </source>
</evidence>
<dbReference type="Pfam" id="PF11851">
    <property type="entry name" value="DUF3371"/>
    <property type="match status" value="1"/>
</dbReference>
<reference evidence="12" key="2">
    <citation type="submission" date="2025-09" db="UniProtKB">
        <authorList>
            <consortium name="Ensembl"/>
        </authorList>
    </citation>
    <scope>IDENTIFICATION</scope>
</reference>
<keyword evidence="9" id="KW-0175">Coiled coil</keyword>
<keyword evidence="13" id="KW-1185">Reference proteome</keyword>
<feature type="coiled-coil region" evidence="9">
    <location>
        <begin position="323"/>
        <end position="364"/>
    </location>
</feature>
<dbReference type="InterPro" id="IPR031867">
    <property type="entry name" value="MiT/TFE_N"/>
</dbReference>
<evidence type="ECO:0000256" key="10">
    <source>
        <dbReference type="SAM" id="MobiDB-lite"/>
    </source>
</evidence>
<feature type="region of interest" description="Disordered" evidence="10">
    <location>
        <begin position="452"/>
        <end position="489"/>
    </location>
</feature>
<organism evidence="12 13">
    <name type="scientific">Neogobius melanostomus</name>
    <name type="common">round goby</name>
    <dbReference type="NCBI Taxonomy" id="47308"/>
    <lineage>
        <taxon>Eukaryota</taxon>
        <taxon>Metazoa</taxon>
        <taxon>Chordata</taxon>
        <taxon>Craniata</taxon>
        <taxon>Vertebrata</taxon>
        <taxon>Euteleostomi</taxon>
        <taxon>Actinopterygii</taxon>
        <taxon>Neopterygii</taxon>
        <taxon>Teleostei</taxon>
        <taxon>Neoteleostei</taxon>
        <taxon>Acanthomorphata</taxon>
        <taxon>Gobiaria</taxon>
        <taxon>Gobiiformes</taxon>
        <taxon>Gobioidei</taxon>
        <taxon>Gobiidae</taxon>
        <taxon>Benthophilinae</taxon>
        <taxon>Neogobiini</taxon>
        <taxon>Neogobius</taxon>
    </lineage>
</organism>
<dbReference type="SUPFAM" id="SSF47459">
    <property type="entry name" value="HLH, helix-loop-helix DNA-binding domain"/>
    <property type="match status" value="1"/>
</dbReference>
<evidence type="ECO:0000256" key="4">
    <source>
        <dbReference type="ARBA" id="ARBA00023015"/>
    </source>
</evidence>
<evidence type="ECO:0000256" key="6">
    <source>
        <dbReference type="ARBA" id="ARBA00023159"/>
    </source>
</evidence>
<keyword evidence="8" id="KW-0539">Nucleus</keyword>
<comment type="subcellular location">
    <subcellularLocation>
        <location evidence="2">Cytoplasm</location>
    </subcellularLocation>
    <subcellularLocation>
        <location evidence="1">Nucleus</location>
    </subcellularLocation>
</comment>
<sequence length="489" mass="54921">TSLFVLSPLHPLLTDLLLDQSFLSPPLCSSSVPSRILLRQQLMREQLQEQERREQQRNQQSSTHYPQTTATQTPAINVTSPPPHAAQVPMEVLKVQTHLENPTKYHIQRSQQQQVKRYLGKLGSQALSLPCPNQCSDHGGMPPGPGNSAPNSPMALLTLNSNCEKEMDDVIDDIISLESSYSDEILGLMDPGLQMANNIPGPNNIIDMYGMPQQGLPISNSCPANLPNVKREYSVSQSPAIMHMLDKSGSCGKYESYQRAEGFPVGIEVRTLAKERQKKDNHNLIERRRRFNINDRIKELGTLIPKSNDPDMRWNKGTILKASVDYIRKLQREQQRAKELETRQKKLEHANRHLMLRIQELEMQARAHGLVISSSALCSAEIRAQQIKQEPSIEDCHQDLYTLHPPHHQACTPEHPNSLELNDSHGNYQESSHYNVHNKSGSKLNDILMEDTLSPVRGGDPLLSSISPDASKDSSRKSSVSMEENEQAC</sequence>
<name>A0A8C6UTB2_9GOBI</name>
<evidence type="ECO:0000313" key="12">
    <source>
        <dbReference type="Ensembl" id="ENSNMLP00000040947.1"/>
    </source>
</evidence>
<feature type="compositionally biased region" description="Basic and acidic residues" evidence="10">
    <location>
        <begin position="47"/>
        <end position="56"/>
    </location>
</feature>
<dbReference type="FunFam" id="4.10.280.10:FF:000003">
    <property type="entry name" value="microphthalmia-associated transcription factor isoform X1"/>
    <property type="match status" value="1"/>
</dbReference>
<dbReference type="InterPro" id="IPR021802">
    <property type="entry name" value="MiT/TFE_C"/>
</dbReference>
<keyword evidence="7" id="KW-0804">Transcription</keyword>
<dbReference type="Ensembl" id="ENSNMLT00000045526.1">
    <property type="protein sequence ID" value="ENSNMLP00000040947.1"/>
    <property type="gene ID" value="ENSNMLG00000025077.1"/>
</dbReference>
<dbReference type="GO" id="GO:0046983">
    <property type="term" value="F:protein dimerization activity"/>
    <property type="evidence" value="ECO:0007669"/>
    <property type="project" value="InterPro"/>
</dbReference>
<feature type="compositionally biased region" description="Polar residues" evidence="10">
    <location>
        <begin position="61"/>
        <end position="79"/>
    </location>
</feature>
<keyword evidence="6" id="KW-0010">Activator</keyword>
<evidence type="ECO:0000256" key="5">
    <source>
        <dbReference type="ARBA" id="ARBA00023125"/>
    </source>
</evidence>
<feature type="domain" description="BHLH" evidence="11">
    <location>
        <begin position="277"/>
        <end position="330"/>
    </location>
</feature>
<dbReference type="PROSITE" id="PS50888">
    <property type="entry name" value="BHLH"/>
    <property type="match status" value="1"/>
</dbReference>
<evidence type="ECO:0000259" key="11">
    <source>
        <dbReference type="PROSITE" id="PS50888"/>
    </source>
</evidence>
<protein>
    <submittedName>
        <fullName evidence="12">Melanocyte inducing transcription factor</fullName>
    </submittedName>
</protein>
<evidence type="ECO:0000313" key="13">
    <source>
        <dbReference type="Proteomes" id="UP000694523"/>
    </source>
</evidence>
<evidence type="ECO:0000256" key="7">
    <source>
        <dbReference type="ARBA" id="ARBA00023163"/>
    </source>
</evidence>
<dbReference type="Pfam" id="PF15951">
    <property type="entry name" value="MITF_TFEB_C_3_N"/>
    <property type="match status" value="1"/>
</dbReference>
<reference evidence="12" key="1">
    <citation type="submission" date="2025-08" db="UniProtKB">
        <authorList>
            <consortium name="Ensembl"/>
        </authorList>
    </citation>
    <scope>IDENTIFICATION</scope>
</reference>
<dbReference type="SMART" id="SM00353">
    <property type="entry name" value="HLH"/>
    <property type="match status" value="1"/>
</dbReference>
<feature type="region of interest" description="Disordered" evidence="10">
    <location>
        <begin position="407"/>
        <end position="439"/>
    </location>
</feature>
<dbReference type="GO" id="GO:0005737">
    <property type="term" value="C:cytoplasm"/>
    <property type="evidence" value="ECO:0007669"/>
    <property type="project" value="UniProtKB-SubCell"/>
</dbReference>
<dbReference type="GO" id="GO:0000981">
    <property type="term" value="F:DNA-binding transcription factor activity, RNA polymerase II-specific"/>
    <property type="evidence" value="ECO:0007669"/>
    <property type="project" value="TreeGrafter"/>
</dbReference>
<dbReference type="AlphaFoldDB" id="A0A8C6UTB2"/>
<dbReference type="PANTHER" id="PTHR45776">
    <property type="entry name" value="MIP04163P"/>
    <property type="match status" value="1"/>
</dbReference>
<proteinExistence type="inferred from homology"/>
<evidence type="ECO:0000256" key="3">
    <source>
        <dbReference type="ARBA" id="ARBA00008289"/>
    </source>
</evidence>
<accession>A0A8C6UTB2</accession>